<feature type="domain" description="M23ase beta-sheet core" evidence="3">
    <location>
        <begin position="292"/>
        <end position="386"/>
    </location>
</feature>
<feature type="chain" id="PRO_5043419510" evidence="2">
    <location>
        <begin position="31"/>
        <end position="392"/>
    </location>
</feature>
<dbReference type="RefSeq" id="WP_192031358.1">
    <property type="nucleotide sequence ID" value="NZ_JACYTR010000073.1"/>
</dbReference>
<dbReference type="GO" id="GO:0004222">
    <property type="term" value="F:metalloendopeptidase activity"/>
    <property type="evidence" value="ECO:0007669"/>
    <property type="project" value="TreeGrafter"/>
</dbReference>
<dbReference type="PANTHER" id="PTHR21666">
    <property type="entry name" value="PEPTIDASE-RELATED"/>
    <property type="match status" value="1"/>
</dbReference>
<keyword evidence="5" id="KW-1185">Reference proteome</keyword>
<reference evidence="4 5" key="1">
    <citation type="submission" date="2020-09" db="EMBL/GenBank/DDBJ databases">
        <title>Pseudoxanthomonas sp. CAU 1598 isolated from sand of Yaerae Beach.</title>
        <authorList>
            <person name="Kim W."/>
        </authorList>
    </citation>
    <scope>NUCLEOTIDE SEQUENCE [LARGE SCALE GENOMIC DNA]</scope>
    <source>
        <strain evidence="4 5">CAU 1598</strain>
    </source>
</reference>
<gene>
    <name evidence="4" type="ORF">IFO71_19490</name>
</gene>
<keyword evidence="1" id="KW-0175">Coiled coil</keyword>
<evidence type="ECO:0000256" key="1">
    <source>
        <dbReference type="SAM" id="Coils"/>
    </source>
</evidence>
<dbReference type="CDD" id="cd12797">
    <property type="entry name" value="M23_peptidase"/>
    <property type="match status" value="1"/>
</dbReference>
<evidence type="ECO:0000259" key="3">
    <source>
        <dbReference type="Pfam" id="PF01551"/>
    </source>
</evidence>
<dbReference type="Gene3D" id="2.70.70.10">
    <property type="entry name" value="Glucose Permease (Domain IIA)"/>
    <property type="match status" value="1"/>
</dbReference>
<dbReference type="FunFam" id="2.70.70.10:FF:000003">
    <property type="entry name" value="Murein hydrolase activator EnvC"/>
    <property type="match status" value="1"/>
</dbReference>
<evidence type="ECO:0000313" key="4">
    <source>
        <dbReference type="EMBL" id="MBD8527936.1"/>
    </source>
</evidence>
<dbReference type="InterPro" id="IPR050570">
    <property type="entry name" value="Cell_wall_metabolism_enzyme"/>
</dbReference>
<dbReference type="InterPro" id="IPR011055">
    <property type="entry name" value="Dup_hybrid_motif"/>
</dbReference>
<dbReference type="InterPro" id="IPR016047">
    <property type="entry name" value="M23ase_b-sheet_dom"/>
</dbReference>
<dbReference type="AlphaFoldDB" id="A0AAW3ZV65"/>
<name>A0AAW3ZV65_9GAMM</name>
<dbReference type="Pfam" id="PF01551">
    <property type="entry name" value="Peptidase_M23"/>
    <property type="match status" value="1"/>
</dbReference>
<feature type="signal peptide" evidence="2">
    <location>
        <begin position="1"/>
        <end position="30"/>
    </location>
</feature>
<comment type="caution">
    <text evidence="4">The sequence shown here is derived from an EMBL/GenBank/DDBJ whole genome shotgun (WGS) entry which is preliminary data.</text>
</comment>
<protein>
    <submittedName>
        <fullName evidence="4">Peptidoglycan DD-metalloendopeptidase family protein</fullName>
    </submittedName>
</protein>
<keyword evidence="2" id="KW-0732">Signal</keyword>
<evidence type="ECO:0000256" key="2">
    <source>
        <dbReference type="SAM" id="SignalP"/>
    </source>
</evidence>
<proteinExistence type="predicted"/>
<dbReference type="EMBL" id="JACYTR010000073">
    <property type="protein sequence ID" value="MBD8527936.1"/>
    <property type="molecule type" value="Genomic_DNA"/>
</dbReference>
<organism evidence="4 5">
    <name type="scientific">Pseudomarimonas arenosa</name>
    <dbReference type="NCBI Taxonomy" id="2774145"/>
    <lineage>
        <taxon>Bacteria</taxon>
        <taxon>Pseudomonadati</taxon>
        <taxon>Pseudomonadota</taxon>
        <taxon>Gammaproteobacteria</taxon>
        <taxon>Lysobacterales</taxon>
        <taxon>Lysobacteraceae</taxon>
        <taxon>Pseudomarimonas</taxon>
    </lineage>
</organism>
<evidence type="ECO:0000313" key="5">
    <source>
        <dbReference type="Proteomes" id="UP000613768"/>
    </source>
</evidence>
<sequence>MRSGRPAGLRLRACVVALTAAVLLVQGVHADDSNARRKDVEQRLTEVRKELELLAKRQQQVQGAMSAEATALREAERKVSQARRQLRTQQAELDRQQAELLRLEQERDARRRVLESERRALESLVRAFYALGRYEQIKLLLAQDNIDDLNRRLAYQRYLQRDRLATVQRLIDALAELATAAQQVAQQAALAEAALAAQQSAVADLLKRQDERAKVLATLDQRYRDTQARMRNLGRDEAALVALMETLSDALADIPDQALSERQVAGQRGRLLRPLQGKLRAAFAGKLPDGRPSSGWWIEALTGAEVQAVAHGRVVFADWMRGYGLMLIIDHGEGFMSVYAGGEALLVEPGDWVEAGVAVATAGQSGGFAESGVYFELRRQGKPLDPASWIKR</sequence>
<feature type="coiled-coil region" evidence="1">
    <location>
        <begin position="30"/>
        <end position="113"/>
    </location>
</feature>
<dbReference type="PANTHER" id="PTHR21666:SF270">
    <property type="entry name" value="MUREIN HYDROLASE ACTIVATOR ENVC"/>
    <property type="match status" value="1"/>
</dbReference>
<dbReference type="SUPFAM" id="SSF51261">
    <property type="entry name" value="Duplicated hybrid motif"/>
    <property type="match status" value="1"/>
</dbReference>
<accession>A0AAW3ZV65</accession>
<dbReference type="Proteomes" id="UP000613768">
    <property type="component" value="Unassembled WGS sequence"/>
</dbReference>